<keyword evidence="3" id="KW-1185">Reference proteome</keyword>
<dbReference type="SUPFAM" id="SSF52047">
    <property type="entry name" value="RNI-like"/>
    <property type="match status" value="1"/>
</dbReference>
<dbReference type="Proteomes" id="UP001209570">
    <property type="component" value="Unassembled WGS sequence"/>
</dbReference>
<sequence length="404" mass="45904">MPSQPTVALLALQTKMIIETQIQELLVKPVSKTAKAAVTTMKTTARQQKWLDARRDPVQEWKEEERWQQEHAAYVAEWQAEREREERQAAEVAAEKERKRRRRAQQRVNQQRDREFRETLYQYEQDVIKSEKKASLVTKFSIEDRANEKARFAEAQRRQQLAEAAAREAAVKAALDQDRETRRTNAAFVQAQIGIADEIGRKYGLLPAINTPPAVPVAEQDEISTVVILRRNTATKQQIHAMEDDPLAMPSSHAKPMFFTVNLKRFKHVEEIRGESIGDRGGLQLLDLRCNGVDAKSVSLLLAALDQGGLLELTELILLGNQIGDEGAKLLAHAMLRGTLKGLQTIDIRQNSIRNAGTLAIWNVFTSESFRRYCPKLKLLDMRRNEAHGALTRSFCPCPAYLEF</sequence>
<evidence type="ECO:0000256" key="1">
    <source>
        <dbReference type="SAM" id="Coils"/>
    </source>
</evidence>
<proteinExistence type="predicted"/>
<dbReference type="AlphaFoldDB" id="A0AAD5MA21"/>
<accession>A0AAD5MA21</accession>
<dbReference type="Gene3D" id="3.80.10.10">
    <property type="entry name" value="Ribonuclease Inhibitor"/>
    <property type="match status" value="1"/>
</dbReference>
<feature type="coiled-coil region" evidence="1">
    <location>
        <begin position="75"/>
        <end position="114"/>
    </location>
</feature>
<gene>
    <name evidence="2" type="ORF">P43SY_009933</name>
</gene>
<keyword evidence="1" id="KW-0175">Coiled coil</keyword>
<reference evidence="2" key="1">
    <citation type="submission" date="2021-12" db="EMBL/GenBank/DDBJ databases">
        <title>Prjna785345.</title>
        <authorList>
            <person name="Rujirawat T."/>
            <person name="Krajaejun T."/>
        </authorList>
    </citation>
    <scope>NUCLEOTIDE SEQUENCE</scope>
    <source>
        <strain evidence="2">Pi057C3</strain>
    </source>
</reference>
<dbReference type="SMART" id="SM00368">
    <property type="entry name" value="LRR_RI"/>
    <property type="match status" value="3"/>
</dbReference>
<dbReference type="InterPro" id="IPR032675">
    <property type="entry name" value="LRR_dom_sf"/>
</dbReference>
<name>A0AAD5MA21_PYTIN</name>
<organism evidence="2 3">
    <name type="scientific">Pythium insidiosum</name>
    <name type="common">Pythiosis disease agent</name>
    <dbReference type="NCBI Taxonomy" id="114742"/>
    <lineage>
        <taxon>Eukaryota</taxon>
        <taxon>Sar</taxon>
        <taxon>Stramenopiles</taxon>
        <taxon>Oomycota</taxon>
        <taxon>Peronosporomycetes</taxon>
        <taxon>Pythiales</taxon>
        <taxon>Pythiaceae</taxon>
        <taxon>Pythium</taxon>
    </lineage>
</organism>
<protein>
    <submittedName>
        <fullName evidence="2">Uncharacterized protein</fullName>
    </submittedName>
</protein>
<evidence type="ECO:0000313" key="3">
    <source>
        <dbReference type="Proteomes" id="UP001209570"/>
    </source>
</evidence>
<comment type="caution">
    <text evidence="2">The sequence shown here is derived from an EMBL/GenBank/DDBJ whole genome shotgun (WGS) entry which is preliminary data.</text>
</comment>
<dbReference type="EMBL" id="JAKCXM010000162">
    <property type="protein sequence ID" value="KAJ0400130.1"/>
    <property type="molecule type" value="Genomic_DNA"/>
</dbReference>
<evidence type="ECO:0000313" key="2">
    <source>
        <dbReference type="EMBL" id="KAJ0400130.1"/>
    </source>
</evidence>